<keyword evidence="4" id="KW-1185">Reference proteome</keyword>
<organism evidence="3 4">
    <name type="scientific">Orenia metallireducens</name>
    <dbReference type="NCBI Taxonomy" id="1413210"/>
    <lineage>
        <taxon>Bacteria</taxon>
        <taxon>Bacillati</taxon>
        <taxon>Bacillota</taxon>
        <taxon>Clostridia</taxon>
        <taxon>Halanaerobiales</taxon>
        <taxon>Halobacteroidaceae</taxon>
        <taxon>Orenia</taxon>
    </lineage>
</organism>
<dbReference type="SUPFAM" id="SSF53187">
    <property type="entry name" value="Zn-dependent exopeptidases"/>
    <property type="match status" value="1"/>
</dbReference>
<reference evidence="4" key="1">
    <citation type="submission" date="2017-09" db="EMBL/GenBank/DDBJ databases">
        <authorList>
            <person name="Varghese N."/>
            <person name="Submissions S."/>
        </authorList>
    </citation>
    <scope>NUCLEOTIDE SEQUENCE [LARGE SCALE GENOMIC DNA]</scope>
    <source>
        <strain evidence="4">MSL47</strain>
    </source>
</reference>
<dbReference type="InterPro" id="IPR012854">
    <property type="entry name" value="Cu_amine_oxidase-like_N"/>
</dbReference>
<dbReference type="SUPFAM" id="SSF55383">
    <property type="entry name" value="Copper amine oxidase, domain N"/>
    <property type="match status" value="1"/>
</dbReference>
<accession>A0A285H5M8</accession>
<evidence type="ECO:0000259" key="2">
    <source>
        <dbReference type="SMART" id="SM00646"/>
    </source>
</evidence>
<dbReference type="OrthoDB" id="43070at2"/>
<dbReference type="Pfam" id="PF11741">
    <property type="entry name" value="AMIN"/>
    <property type="match status" value="4"/>
</dbReference>
<gene>
    <name evidence="3" type="ORF">SAMN06265827_11490</name>
</gene>
<dbReference type="GO" id="GO:0008745">
    <property type="term" value="F:N-acetylmuramoyl-L-alanine amidase activity"/>
    <property type="evidence" value="ECO:0007669"/>
    <property type="project" value="InterPro"/>
</dbReference>
<dbReference type="InterPro" id="IPR002508">
    <property type="entry name" value="MurNAc-LAA_cat"/>
</dbReference>
<dbReference type="GO" id="GO:0030288">
    <property type="term" value="C:outer membrane-bounded periplasmic space"/>
    <property type="evidence" value="ECO:0007669"/>
    <property type="project" value="TreeGrafter"/>
</dbReference>
<sequence>MPKQILVLTLIFLLITSISIRAEEDDDIRLMINGDLITDQLDYRIVDNSILIPLEMLTDNLSIKMKWFTSIDTIQLDKEGKVIKFRVGDKHLQVDNQIIKMDTKVISINEKIMVPIKDMGDALGLTIKSYPEQRIVKISETKGEIKDVDYPQTDDYEGLELLITEEVDYDVQFFSNPLRMVLDIKGATITPNLDKPKVDSDLIKDYHISQLDNNTKVIIDLYDNIDYNIEQKRDGDEYKYLVKLSPIINSIKYDGSKIKIGATRPLNATKVSYLSNPSRVVIDIKNAALEKATDLKVEDKFINKVRLSQFQTKPYNIVRAVLDLEGETRVEVENNGGTLEILPLSSQLLAIDYDLEEGLIFRLSNQVEPEVLPLLNGDRLVFDFPLTVNNIKEHTLQIDDKLIEEIRVSQFNKEKSRVVVDLTKLVPYELEWKDNNLQVKLVNNLTGVDLEKKKLKQTLKLSLLKAREYKVYKLVNPNRLVIDIFDTIVDLNQIELPKVSGIIKDIRVSQYSTDPKQVRVALELEKDLDFEIKSESITDKIEVDIIEERFRSYLKNKVIVVDAGHGGRDPGAIGYSGAREKDLILDVALKLEKLLEDGGAEVIMTRKTDEYIELTDRSKLANDNNADIFVSLHLNSHVDEQYNGTETYIRPNYDQANLLLANLTQRALLKELGTFDRGVKANNLKVLDTTNMPAVLNEIAFLSNQEEEVLLMSEEFREKAAIALYKGINNYFRLLAEEEF</sequence>
<dbReference type="STRING" id="1413210.U472_13575"/>
<dbReference type="Pfam" id="PF01520">
    <property type="entry name" value="Amidase_3"/>
    <property type="match status" value="1"/>
</dbReference>
<dbReference type="SMART" id="SM00646">
    <property type="entry name" value="Ami_3"/>
    <property type="match status" value="1"/>
</dbReference>
<evidence type="ECO:0000256" key="1">
    <source>
        <dbReference type="ARBA" id="ARBA00022801"/>
    </source>
</evidence>
<dbReference type="Gene3D" id="3.40.630.40">
    <property type="entry name" value="Zn-dependent exopeptidases"/>
    <property type="match status" value="1"/>
</dbReference>
<feature type="domain" description="MurNAc-LAA" evidence="2">
    <location>
        <begin position="618"/>
        <end position="729"/>
    </location>
</feature>
<dbReference type="AlphaFoldDB" id="A0A285H5M8"/>
<dbReference type="Proteomes" id="UP000219573">
    <property type="component" value="Unassembled WGS sequence"/>
</dbReference>
<dbReference type="InterPro" id="IPR036582">
    <property type="entry name" value="Mao_N_sf"/>
</dbReference>
<dbReference type="PANTHER" id="PTHR30404:SF0">
    <property type="entry name" value="N-ACETYLMURAMOYL-L-ALANINE AMIDASE AMIC"/>
    <property type="match status" value="1"/>
</dbReference>
<protein>
    <submittedName>
        <fullName evidence="3">N-acetylmuramoyl-L-alanine amidase</fullName>
    </submittedName>
</protein>
<name>A0A285H5M8_9FIRM</name>
<evidence type="ECO:0000313" key="3">
    <source>
        <dbReference type="EMBL" id="SNY31140.1"/>
    </source>
</evidence>
<dbReference type="InterPro" id="IPR021731">
    <property type="entry name" value="AMIN_dom"/>
</dbReference>
<dbReference type="Gene3D" id="2.60.40.3500">
    <property type="match status" value="4"/>
</dbReference>
<dbReference type="RefSeq" id="WP_097018084.1">
    <property type="nucleotide sequence ID" value="NZ_OBDZ01000014.1"/>
</dbReference>
<dbReference type="PANTHER" id="PTHR30404">
    <property type="entry name" value="N-ACETYLMURAMOYL-L-ALANINE AMIDASE"/>
    <property type="match status" value="1"/>
</dbReference>
<proteinExistence type="predicted"/>
<evidence type="ECO:0000313" key="4">
    <source>
        <dbReference type="Proteomes" id="UP000219573"/>
    </source>
</evidence>
<dbReference type="InterPro" id="IPR050695">
    <property type="entry name" value="N-acetylmuramoyl_amidase_3"/>
</dbReference>
<dbReference type="Pfam" id="PF07833">
    <property type="entry name" value="Cu_amine_oxidN1"/>
    <property type="match status" value="1"/>
</dbReference>
<dbReference type="GO" id="GO:0009253">
    <property type="term" value="P:peptidoglycan catabolic process"/>
    <property type="evidence" value="ECO:0007669"/>
    <property type="project" value="InterPro"/>
</dbReference>
<dbReference type="EMBL" id="OBDZ01000014">
    <property type="protein sequence ID" value="SNY31140.1"/>
    <property type="molecule type" value="Genomic_DNA"/>
</dbReference>
<keyword evidence="1" id="KW-0378">Hydrolase</keyword>
<dbReference type="CDD" id="cd02696">
    <property type="entry name" value="MurNAc-LAA"/>
    <property type="match status" value="1"/>
</dbReference>